<dbReference type="PANTHER" id="PTHR46568">
    <property type="entry name" value="ALKYLDIHYDROXYACETONEPHOSPHATE SYNTHASE, PEROXISOMAL"/>
    <property type="match status" value="1"/>
</dbReference>
<dbReference type="InterPro" id="IPR025650">
    <property type="entry name" value="Alkyl-DHAP_Synthase"/>
</dbReference>
<dbReference type="InterPro" id="IPR036318">
    <property type="entry name" value="FAD-bd_PCMH-like_sf"/>
</dbReference>
<dbReference type="PANTHER" id="PTHR46568:SF1">
    <property type="entry name" value="ALKYLDIHYDROXYACETONEPHOSPHATE SYNTHASE, PEROXISOMAL"/>
    <property type="match status" value="1"/>
</dbReference>
<dbReference type="Gene3D" id="3.30.300.330">
    <property type="match status" value="1"/>
</dbReference>
<evidence type="ECO:0000256" key="2">
    <source>
        <dbReference type="ARBA" id="ARBA00022630"/>
    </source>
</evidence>
<dbReference type="InterPro" id="IPR004113">
    <property type="entry name" value="FAD-bd_oxidored_4_C"/>
</dbReference>
<dbReference type="InterPro" id="IPR016164">
    <property type="entry name" value="FAD-linked_Oxase-like_C"/>
</dbReference>
<comment type="similarity">
    <text evidence="1">Belongs to the FAD-binding oxidoreductase/transferase type 4 family.</text>
</comment>
<dbReference type="eggNOG" id="arCOG00337">
    <property type="taxonomic scope" value="Archaea"/>
</dbReference>
<dbReference type="GO" id="GO:0008610">
    <property type="term" value="P:lipid biosynthetic process"/>
    <property type="evidence" value="ECO:0007669"/>
    <property type="project" value="InterPro"/>
</dbReference>
<dbReference type="STRING" id="272557.APE_0308.1"/>
<organism evidence="5 6">
    <name type="scientific">Aeropyrum pernix (strain ATCC 700893 / DSM 11879 / JCM 9820 / NBRC 100138 / K1)</name>
    <dbReference type="NCBI Taxonomy" id="272557"/>
    <lineage>
        <taxon>Archaea</taxon>
        <taxon>Thermoproteota</taxon>
        <taxon>Thermoprotei</taxon>
        <taxon>Desulfurococcales</taxon>
        <taxon>Desulfurococcaceae</taxon>
        <taxon>Aeropyrum</taxon>
    </lineage>
</organism>
<dbReference type="GeneID" id="1444533"/>
<dbReference type="SUPFAM" id="SSF55103">
    <property type="entry name" value="FAD-linked oxidases, C-terminal domain"/>
    <property type="match status" value="1"/>
</dbReference>
<dbReference type="InterPro" id="IPR006094">
    <property type="entry name" value="Oxid_FAD_bind_N"/>
</dbReference>
<keyword evidence="6" id="KW-1185">Reference proteome</keyword>
<dbReference type="KEGG" id="ape:APE_0308.1"/>
<name>Q9YFD3_AERPE</name>
<feature type="domain" description="FAD-binding PCMH-type" evidence="4">
    <location>
        <begin position="57"/>
        <end position="238"/>
    </location>
</feature>
<keyword evidence="5" id="KW-0808">Transferase</keyword>
<dbReference type="GO" id="GO:0008609">
    <property type="term" value="F:alkylglycerone-phosphate synthase activity"/>
    <property type="evidence" value="ECO:0007669"/>
    <property type="project" value="UniProtKB-EC"/>
</dbReference>
<dbReference type="PROSITE" id="PS51387">
    <property type="entry name" value="FAD_PCMH"/>
    <property type="match status" value="1"/>
</dbReference>
<keyword evidence="3" id="KW-0274">FAD</keyword>
<dbReference type="PIR" id="C72721">
    <property type="entry name" value="C72721"/>
</dbReference>
<dbReference type="SUPFAM" id="SSF56176">
    <property type="entry name" value="FAD-binding/transporter-associated domain-like"/>
    <property type="match status" value="1"/>
</dbReference>
<evidence type="ECO:0000313" key="5">
    <source>
        <dbReference type="EMBL" id="BAA79263.2"/>
    </source>
</evidence>
<dbReference type="InterPro" id="IPR016166">
    <property type="entry name" value="FAD-bd_PCMH"/>
</dbReference>
<protein>
    <submittedName>
        <fullName evidence="5">Alkyldihydroxyacetonephosphate synthase</fullName>
        <ecNumber evidence="5">2.5.1.26</ecNumber>
    </submittedName>
</protein>
<evidence type="ECO:0000259" key="4">
    <source>
        <dbReference type="PROSITE" id="PS51387"/>
    </source>
</evidence>
<dbReference type="GO" id="GO:0071949">
    <property type="term" value="F:FAD binding"/>
    <property type="evidence" value="ECO:0007669"/>
    <property type="project" value="InterPro"/>
</dbReference>
<dbReference type="AlphaFoldDB" id="Q9YFD3"/>
<dbReference type="Gene3D" id="3.30.465.10">
    <property type="match status" value="1"/>
</dbReference>
<evidence type="ECO:0000256" key="1">
    <source>
        <dbReference type="ARBA" id="ARBA00008000"/>
    </source>
</evidence>
<gene>
    <name evidence="5" type="primary">eapA</name>
    <name evidence="5" type="ordered locus">APE_0308.1</name>
</gene>
<accession>Q9YFD3</accession>
<dbReference type="Pfam" id="PF01565">
    <property type="entry name" value="FAD_binding_4"/>
    <property type="match status" value="1"/>
</dbReference>
<keyword evidence="2" id="KW-0285">Flavoprotein</keyword>
<dbReference type="InterPro" id="IPR016169">
    <property type="entry name" value="FAD-bd_PCMH_sub2"/>
</dbReference>
<sequence>MARLGGCPGLGRLLEKVRGDPEVELSEVGPPEFDVPQFSRWPLPLDMWPLWPLLVEKGFRPRAYVAKPRSRGAVERIVEAAAEAGACLVPRGGGSNVVGASPPLGCCLILDLRMLDKILWFSGEDLVVHVEAGAVVSKVEEWLNRRGYTLGYHPQSQSLATVGGSIAMLGSGALAPGLGNIEDMVLWLETVIPGLGTVTLGSRNSPRGWEGPGVKHLFIGSEGSLGVVVSAGLRVRPLPEFTGALAYRLPGFREGLEAARRLTLWRGARLLRLLDPSEASMLYGVDGAVLMVEVEAPDRGLLEAMEGYVEKVASASGGSRVEGVYEKWARARYMYDEHVRQLWSAGLWVDTIDTAAPWSRVEDLNRRLLEDLAGIPGVVAVMSHAGHFYSGGASLYHTVVMERRLDTYWRVWSRVAEAVRQLGASITHQHGWGLLRKPYLGFLGGNYRVFCRVKNTLDPGNVLNPNGISSRCSRVG</sequence>
<evidence type="ECO:0000313" key="6">
    <source>
        <dbReference type="Proteomes" id="UP000002518"/>
    </source>
</evidence>
<reference evidence="5 6" key="1">
    <citation type="journal article" date="1999" name="DNA Res.">
        <title>Complete genome sequence of an aerobic hyper-thermophilic crenarchaeon, Aeropyrum pernix K1.</title>
        <authorList>
            <person name="Kawarabayasi Y."/>
            <person name="Hino Y."/>
            <person name="Horikawa H."/>
            <person name="Yamazaki S."/>
            <person name="Haikawa Y."/>
            <person name="Jin-no K."/>
            <person name="Takahashi M."/>
            <person name="Sekine M."/>
            <person name="Baba S."/>
            <person name="Ankai A."/>
            <person name="Kosugi H."/>
            <person name="Hosoyama A."/>
            <person name="Fukui S."/>
            <person name="Nagai Y."/>
            <person name="Nishijima K."/>
            <person name="Nakazawa H."/>
            <person name="Takamiya M."/>
            <person name="Masuda S."/>
            <person name="Funahashi T."/>
            <person name="Tanaka T."/>
            <person name="Kudoh Y."/>
            <person name="Yamazaki J."/>
            <person name="Kushida N."/>
            <person name="Oguchi A."/>
            <person name="Aoki K."/>
            <person name="Kubota K."/>
            <person name="Nakamura Y."/>
            <person name="Nomura N."/>
            <person name="Sako Y."/>
            <person name="Kikuchi H."/>
        </authorList>
    </citation>
    <scope>NUCLEOTIDE SEQUENCE [LARGE SCALE GENOMIC DNA]</scope>
    <source>
        <strain evidence="6">ATCC 700893 / DSM 11879 / JCM 9820 / NBRC 100138 / K1</strain>
    </source>
</reference>
<dbReference type="EnsemblBacteria" id="BAA79263">
    <property type="protein sequence ID" value="BAA79263"/>
    <property type="gene ID" value="APE_0308.1"/>
</dbReference>
<evidence type="ECO:0000256" key="3">
    <source>
        <dbReference type="ARBA" id="ARBA00022827"/>
    </source>
</evidence>
<dbReference type="EMBL" id="BA000002">
    <property type="protein sequence ID" value="BAA79263.2"/>
    <property type="molecule type" value="Genomic_DNA"/>
</dbReference>
<dbReference type="RefSeq" id="WP_010865655.1">
    <property type="nucleotide sequence ID" value="NC_000854.2"/>
</dbReference>
<dbReference type="EC" id="2.5.1.26" evidence="5"/>
<proteinExistence type="inferred from homology"/>
<dbReference type="Pfam" id="PF02913">
    <property type="entry name" value="FAD-oxidase_C"/>
    <property type="match status" value="1"/>
</dbReference>
<dbReference type="Proteomes" id="UP000002518">
    <property type="component" value="Chromosome"/>
</dbReference>